<dbReference type="AlphaFoldDB" id="A0A1I0RTV4"/>
<evidence type="ECO:0000256" key="4">
    <source>
        <dbReference type="SAM" id="SignalP"/>
    </source>
</evidence>
<keyword evidence="2" id="KW-0472">Membrane</keyword>
<evidence type="ECO:0000259" key="6">
    <source>
        <dbReference type="Pfam" id="PF14905"/>
    </source>
</evidence>
<reference evidence="8" key="1">
    <citation type="submission" date="2016-10" db="EMBL/GenBank/DDBJ databases">
        <authorList>
            <person name="Varghese N."/>
            <person name="Submissions S."/>
        </authorList>
    </citation>
    <scope>NUCLEOTIDE SEQUENCE [LARGE SCALE GENOMIC DNA]</scope>
    <source>
        <strain evidence="8">DSM 3695</strain>
    </source>
</reference>
<protein>
    <submittedName>
        <fullName evidence="7">Outer membrane receptor proteins, mostly Fe transport</fullName>
    </submittedName>
</protein>
<dbReference type="Pfam" id="PF07715">
    <property type="entry name" value="Plug"/>
    <property type="match status" value="1"/>
</dbReference>
<accession>A0A1I0RTV4</accession>
<organism evidence="7 8">
    <name type="scientific">Chitinophaga arvensicola</name>
    <dbReference type="NCBI Taxonomy" id="29529"/>
    <lineage>
        <taxon>Bacteria</taxon>
        <taxon>Pseudomonadati</taxon>
        <taxon>Bacteroidota</taxon>
        <taxon>Chitinophagia</taxon>
        <taxon>Chitinophagales</taxon>
        <taxon>Chitinophagaceae</taxon>
        <taxon>Chitinophaga</taxon>
    </lineage>
</organism>
<evidence type="ECO:0000313" key="7">
    <source>
        <dbReference type="EMBL" id="SEW44636.1"/>
    </source>
</evidence>
<feature type="signal peptide" evidence="4">
    <location>
        <begin position="1"/>
        <end position="19"/>
    </location>
</feature>
<sequence length="815" mass="89470">MQKLAGTFLLLMIPVLSIAQTVNRGQITGTVTDSVTKKVIDVTIISLIKTGAVSPFTWIGVNADGSFKFAGVPEGQYRLVANTMGYRTKIIDSLVVTAAAPVCAIGNIPLAPVGKVLKEVMIAGKAQVLNNKMDQLVYNATADITSQNGVATDVLKKVPMIAVDVDGNVSLQGNENVRFLINGKPASILGSGISDVLQTIPASQIKRIEVMTSPGAKYDASGTAGVINIVLKDDKAKGVNGSIHLSAGTRLENGSINLAARKGRIGMSAFFSGNTQLKSKVVNTADRLSFNTGKDTLTQFIQHRISPFSKNSYQSGINLEWEVTPRNTLTATAGFSHMVTYATGRVEQDQRTYLSTGQTLSDIVSERNAATNFGENARNWSLTYLKTFRKKGRELSLNYVSSNTDNKNYDAQITTYQKSKFPASGIRSNNPGRDRETDISIDYVEPVSKDFKIETGLKAIIENIDNSVVTDTLLNDGVFVNNPGQTYRFHFKRNIYAGYASVSFSLFNKLLDGKAGVRYEHTETRSDLPEADIPVDDILAPGLLLQHKLDETQSFRFAYTYRIQRPAYEDLNPFLGIIDPHNLTAGNPALKNETGQKIEIGYNKTFDNNSSLYIGGLYNINHNDIQHYTSFFPVYVVNGTNYYDVSLSKTANIGRQTTFGINISGAAIITDKLSLRSDILLLEKNNIVPGFPDVGGWSYKANLNITYQFEKDLIAEAFGTINSKRADFQSIRPGYYNYTIAVKKQLFDKKGSLGLTAINPFSRYVNQYSSAYGTGFTQTNLRQTTMRSFGVTFNYKFGRPKGSTEKKKDTGLLAD</sequence>
<dbReference type="Gene3D" id="2.60.40.1120">
    <property type="entry name" value="Carboxypeptidase-like, regulatory domain"/>
    <property type="match status" value="1"/>
</dbReference>
<evidence type="ECO:0000256" key="2">
    <source>
        <dbReference type="ARBA" id="ARBA00023136"/>
    </source>
</evidence>
<dbReference type="GO" id="GO:0030246">
    <property type="term" value="F:carbohydrate binding"/>
    <property type="evidence" value="ECO:0007669"/>
    <property type="project" value="InterPro"/>
</dbReference>
<dbReference type="GO" id="GO:0009279">
    <property type="term" value="C:cell outer membrane"/>
    <property type="evidence" value="ECO:0007669"/>
    <property type="project" value="UniProtKB-SubCell"/>
</dbReference>
<dbReference type="InterPro" id="IPR013784">
    <property type="entry name" value="Carb-bd-like_fold"/>
</dbReference>
<dbReference type="Gene3D" id="2.40.170.20">
    <property type="entry name" value="TonB-dependent receptor, beta-barrel domain"/>
    <property type="match status" value="1"/>
</dbReference>
<dbReference type="STRING" id="29529.SAMN04488122_3358"/>
<dbReference type="Pfam" id="PF14905">
    <property type="entry name" value="OMP_b-brl_3"/>
    <property type="match status" value="1"/>
</dbReference>
<keyword evidence="7" id="KW-0675">Receptor</keyword>
<keyword evidence="3" id="KW-0998">Cell outer membrane</keyword>
<feature type="domain" description="Outer membrane protein beta-barrel" evidence="6">
    <location>
        <begin position="386"/>
        <end position="795"/>
    </location>
</feature>
<dbReference type="Proteomes" id="UP000199310">
    <property type="component" value="Unassembled WGS sequence"/>
</dbReference>
<dbReference type="EMBL" id="FOJG01000001">
    <property type="protein sequence ID" value="SEW44636.1"/>
    <property type="molecule type" value="Genomic_DNA"/>
</dbReference>
<evidence type="ECO:0000313" key="8">
    <source>
        <dbReference type="Proteomes" id="UP000199310"/>
    </source>
</evidence>
<gene>
    <name evidence="7" type="ORF">SAMN04488122_3358</name>
</gene>
<evidence type="ECO:0000256" key="1">
    <source>
        <dbReference type="ARBA" id="ARBA00004442"/>
    </source>
</evidence>
<dbReference type="Pfam" id="PF13620">
    <property type="entry name" value="CarboxypepD_reg"/>
    <property type="match status" value="1"/>
</dbReference>
<feature type="chain" id="PRO_5011772685" evidence="4">
    <location>
        <begin position="20"/>
        <end position="815"/>
    </location>
</feature>
<dbReference type="SUPFAM" id="SSF49452">
    <property type="entry name" value="Starch-binding domain-like"/>
    <property type="match status" value="1"/>
</dbReference>
<dbReference type="InterPro" id="IPR037066">
    <property type="entry name" value="Plug_dom_sf"/>
</dbReference>
<dbReference type="RefSeq" id="WP_177192205.1">
    <property type="nucleotide sequence ID" value="NZ_FOJG01000001.1"/>
</dbReference>
<keyword evidence="4" id="KW-0732">Signal</keyword>
<feature type="domain" description="TonB-dependent receptor plug" evidence="5">
    <location>
        <begin position="148"/>
        <end position="226"/>
    </location>
</feature>
<dbReference type="SUPFAM" id="SSF56935">
    <property type="entry name" value="Porins"/>
    <property type="match status" value="1"/>
</dbReference>
<dbReference type="Gene3D" id="2.170.130.10">
    <property type="entry name" value="TonB-dependent receptor, plug domain"/>
    <property type="match status" value="1"/>
</dbReference>
<keyword evidence="8" id="KW-1185">Reference proteome</keyword>
<dbReference type="PANTHER" id="PTHR40980:SF3">
    <property type="entry name" value="TONB-DEPENDENT RECEPTOR-LIKE BETA-BARREL DOMAIN-CONTAINING PROTEIN"/>
    <property type="match status" value="1"/>
</dbReference>
<name>A0A1I0RTV4_9BACT</name>
<evidence type="ECO:0000256" key="3">
    <source>
        <dbReference type="ARBA" id="ARBA00023237"/>
    </source>
</evidence>
<proteinExistence type="predicted"/>
<comment type="subcellular location">
    <subcellularLocation>
        <location evidence="1">Cell outer membrane</location>
    </subcellularLocation>
</comment>
<dbReference type="InterPro" id="IPR036942">
    <property type="entry name" value="Beta-barrel_TonB_sf"/>
</dbReference>
<dbReference type="InterPro" id="IPR012910">
    <property type="entry name" value="Plug_dom"/>
</dbReference>
<evidence type="ECO:0000259" key="5">
    <source>
        <dbReference type="Pfam" id="PF07715"/>
    </source>
</evidence>
<dbReference type="PANTHER" id="PTHR40980">
    <property type="entry name" value="PLUG DOMAIN-CONTAINING PROTEIN"/>
    <property type="match status" value="1"/>
</dbReference>
<dbReference type="InterPro" id="IPR041700">
    <property type="entry name" value="OMP_b-brl_3"/>
</dbReference>